<protein>
    <submittedName>
        <fullName evidence="5">NMT1/THI5 like domain-containing protein</fullName>
    </submittedName>
</protein>
<reference evidence="5 6" key="1">
    <citation type="journal article" date="2014" name="PLoS Genet.">
        <title>Phylogenetically driven sequencing of extremely halophilic archaea reveals strategies for static and dynamic osmo-response.</title>
        <authorList>
            <person name="Becker E.A."/>
            <person name="Seitzer P.M."/>
            <person name="Tritt A."/>
            <person name="Larsen D."/>
            <person name="Krusor M."/>
            <person name="Yao A.I."/>
            <person name="Wu D."/>
            <person name="Madern D."/>
            <person name="Eisen J.A."/>
            <person name="Darling A.E."/>
            <person name="Facciotti M.T."/>
        </authorList>
    </citation>
    <scope>NUCLEOTIDE SEQUENCE [LARGE SCALE GENOMIC DNA]</scope>
    <source>
        <strain evidence="5 6">DSM 12281</strain>
    </source>
</reference>
<dbReference type="Gene3D" id="3.40.190.10">
    <property type="entry name" value="Periplasmic binding protein-like II"/>
    <property type="match status" value="2"/>
</dbReference>
<evidence type="ECO:0000256" key="3">
    <source>
        <dbReference type="ARBA" id="ARBA00022729"/>
    </source>
</evidence>
<dbReference type="PANTHER" id="PTHR30024:SF47">
    <property type="entry name" value="TAURINE-BINDING PERIPLASMIC PROTEIN"/>
    <property type="match status" value="1"/>
</dbReference>
<dbReference type="Proteomes" id="UP000011648">
    <property type="component" value="Unassembled WGS sequence"/>
</dbReference>
<evidence type="ECO:0000313" key="6">
    <source>
        <dbReference type="Proteomes" id="UP000011648"/>
    </source>
</evidence>
<dbReference type="RefSeq" id="WP_006824002.1">
    <property type="nucleotide sequence ID" value="NZ_AOIL01000001.1"/>
</dbReference>
<feature type="domain" description="SsuA/THI5-like" evidence="4">
    <location>
        <begin position="68"/>
        <end position="268"/>
    </location>
</feature>
<dbReference type="EMBL" id="AOIL01000001">
    <property type="protein sequence ID" value="ELY96853.1"/>
    <property type="molecule type" value="Genomic_DNA"/>
</dbReference>
<proteinExistence type="inferred from homology"/>
<dbReference type="OrthoDB" id="204789at2157"/>
<dbReference type="PANTHER" id="PTHR30024">
    <property type="entry name" value="ALIPHATIC SULFONATES-BINDING PROTEIN-RELATED"/>
    <property type="match status" value="1"/>
</dbReference>
<name>M0AHJ5_9EURY</name>
<evidence type="ECO:0000259" key="4">
    <source>
        <dbReference type="Pfam" id="PF09084"/>
    </source>
</evidence>
<dbReference type="GO" id="GO:0042597">
    <property type="term" value="C:periplasmic space"/>
    <property type="evidence" value="ECO:0007669"/>
    <property type="project" value="UniProtKB-SubCell"/>
</dbReference>
<evidence type="ECO:0000256" key="2">
    <source>
        <dbReference type="ARBA" id="ARBA00010742"/>
    </source>
</evidence>
<dbReference type="Pfam" id="PF09084">
    <property type="entry name" value="NMT1"/>
    <property type="match status" value="1"/>
</dbReference>
<keyword evidence="3" id="KW-0732">Signal</keyword>
<dbReference type="PROSITE" id="PS51257">
    <property type="entry name" value="PROKAR_LIPOPROTEIN"/>
    <property type="match status" value="1"/>
</dbReference>
<evidence type="ECO:0000256" key="1">
    <source>
        <dbReference type="ARBA" id="ARBA00004418"/>
    </source>
</evidence>
<keyword evidence="6" id="KW-1185">Reference proteome</keyword>
<gene>
    <name evidence="5" type="ORF">C484_00425</name>
</gene>
<dbReference type="AlphaFoldDB" id="M0AHJ5"/>
<comment type="subcellular location">
    <subcellularLocation>
        <location evidence="1">Periplasm</location>
    </subcellularLocation>
</comment>
<comment type="similarity">
    <text evidence="2">Belongs to the bacterial solute-binding protein SsuA/TauA family.</text>
</comment>
<sequence>MLPRDRRAFLKSGATATVGLTGLAGCLGGGSGDGTLGFNFTVPVENLGSLLDIPDIQDQLDNIGAEYELDVSQNSSTPDSLNALAAGESDLCLVTTVSYASAVMQEAVPGNITMLATDFWDAHADHYGFTIFSHGDSDITEPADMEGATLGVNALGTGIHSVYQRQLLDLGLDPDEDVEFVEQDFPTFTAGLEDGIFDVAIYPALFAPQARENGFNEVFSSQDVWDEAYPFAYIVASNTALEEKESAVRSWMEDYVTVVDYMFENRDEVVSLASDHFELPEPLVDSFFLTEADYYRDDIEIDTDRLQYAMDEMHDMGFTDDTFDVEEYATNEYLP</sequence>
<comment type="caution">
    <text evidence="5">The sequence shown here is derived from an EMBL/GenBank/DDBJ whole genome shotgun (WGS) entry which is preliminary data.</text>
</comment>
<dbReference type="SUPFAM" id="SSF53850">
    <property type="entry name" value="Periplasmic binding protein-like II"/>
    <property type="match status" value="1"/>
</dbReference>
<dbReference type="PATRIC" id="fig|1230458.4.peg.82"/>
<accession>M0AHJ5</accession>
<dbReference type="InterPro" id="IPR015168">
    <property type="entry name" value="SsuA/THI5"/>
</dbReference>
<organism evidence="5 6">
    <name type="scientific">Natrialba taiwanensis DSM 12281</name>
    <dbReference type="NCBI Taxonomy" id="1230458"/>
    <lineage>
        <taxon>Archaea</taxon>
        <taxon>Methanobacteriati</taxon>
        <taxon>Methanobacteriota</taxon>
        <taxon>Stenosarchaea group</taxon>
        <taxon>Halobacteria</taxon>
        <taxon>Halobacteriales</taxon>
        <taxon>Natrialbaceae</taxon>
        <taxon>Natrialba</taxon>
    </lineage>
</organism>
<dbReference type="STRING" id="1230458.C484_00425"/>
<evidence type="ECO:0000313" key="5">
    <source>
        <dbReference type="EMBL" id="ELY96853.1"/>
    </source>
</evidence>